<reference evidence="2 3" key="1">
    <citation type="journal article" date="2015" name="Nat. Commun.">
        <title>Outbred genome sequencing and CRISPR/Cas9 gene editing in butterflies.</title>
        <authorList>
            <person name="Li X."/>
            <person name="Fan D."/>
            <person name="Zhang W."/>
            <person name="Liu G."/>
            <person name="Zhang L."/>
            <person name="Zhao L."/>
            <person name="Fang X."/>
            <person name="Chen L."/>
            <person name="Dong Y."/>
            <person name="Chen Y."/>
            <person name="Ding Y."/>
            <person name="Zhao R."/>
            <person name="Feng M."/>
            <person name="Zhu Y."/>
            <person name="Feng Y."/>
            <person name="Jiang X."/>
            <person name="Zhu D."/>
            <person name="Xiang H."/>
            <person name="Feng X."/>
            <person name="Li S."/>
            <person name="Wang J."/>
            <person name="Zhang G."/>
            <person name="Kronforst M.R."/>
            <person name="Wang W."/>
        </authorList>
    </citation>
    <scope>NUCLEOTIDE SEQUENCE [LARGE SCALE GENOMIC DNA]</scope>
    <source>
        <strain evidence="2">Ya'a_city_454_Pm</strain>
        <tissue evidence="2">Whole body</tissue>
    </source>
</reference>
<accession>A0A194RQ60</accession>
<keyword evidence="3" id="KW-1185">Reference proteome</keyword>
<dbReference type="Proteomes" id="UP000053240">
    <property type="component" value="Unassembled WGS sequence"/>
</dbReference>
<dbReference type="EMBL" id="KQ459875">
    <property type="protein sequence ID" value="KPJ19627.1"/>
    <property type="molecule type" value="Genomic_DNA"/>
</dbReference>
<dbReference type="InParanoid" id="A0A194RQ60"/>
<protein>
    <submittedName>
        <fullName evidence="2">Uncharacterized protein</fullName>
    </submittedName>
</protein>
<feature type="compositionally biased region" description="Basic and acidic residues" evidence="1">
    <location>
        <begin position="71"/>
        <end position="94"/>
    </location>
</feature>
<proteinExistence type="predicted"/>
<evidence type="ECO:0000313" key="2">
    <source>
        <dbReference type="EMBL" id="KPJ19627.1"/>
    </source>
</evidence>
<dbReference type="AlphaFoldDB" id="A0A194RQ60"/>
<sequence length="137" mass="16230">MDAFNKIKYNCHSKTNNSRARGKADQKFSDLNKSISDRTALLYGLWGNKDNDRDDDDDRRDPLGYNSKTSYYEKMKYQGSRDREEKRQIDRSDIGRQVKRWEDDLPKGWRRLARDREVWKNLGEAYVEGQPDKETGS</sequence>
<feature type="region of interest" description="Disordered" evidence="1">
    <location>
        <begin position="1"/>
        <end position="30"/>
    </location>
</feature>
<gene>
    <name evidence="2" type="ORF">RR48_06487</name>
</gene>
<feature type="region of interest" description="Disordered" evidence="1">
    <location>
        <begin position="46"/>
        <end position="94"/>
    </location>
</feature>
<evidence type="ECO:0000256" key="1">
    <source>
        <dbReference type="SAM" id="MobiDB-lite"/>
    </source>
</evidence>
<organism evidence="2 3">
    <name type="scientific">Papilio machaon</name>
    <name type="common">Old World swallowtail butterfly</name>
    <dbReference type="NCBI Taxonomy" id="76193"/>
    <lineage>
        <taxon>Eukaryota</taxon>
        <taxon>Metazoa</taxon>
        <taxon>Ecdysozoa</taxon>
        <taxon>Arthropoda</taxon>
        <taxon>Hexapoda</taxon>
        <taxon>Insecta</taxon>
        <taxon>Pterygota</taxon>
        <taxon>Neoptera</taxon>
        <taxon>Endopterygota</taxon>
        <taxon>Lepidoptera</taxon>
        <taxon>Glossata</taxon>
        <taxon>Ditrysia</taxon>
        <taxon>Papilionoidea</taxon>
        <taxon>Papilionidae</taxon>
        <taxon>Papilioninae</taxon>
        <taxon>Papilio</taxon>
    </lineage>
</organism>
<name>A0A194RQ60_PAPMA</name>
<evidence type="ECO:0000313" key="3">
    <source>
        <dbReference type="Proteomes" id="UP000053240"/>
    </source>
</evidence>